<accession>A0A1G2BT50</accession>
<dbReference type="EMBL" id="MHKO01000025">
    <property type="protein sequence ID" value="OGY92291.1"/>
    <property type="molecule type" value="Genomic_DNA"/>
</dbReference>
<keyword evidence="1" id="KW-0812">Transmembrane</keyword>
<sequence>MANDEVLPILKENETVRGVYHQFVLAYFWQWLGGAVVFLSPFFFLYLILKWGPTGQALLAVLLVIGLFWLGRTYRLWSGSRFVITTEKIMNISQLGFFDRTVSQILLDKINDVSYRKKGFWQTVFNYGTLAIQVSASPEKLVVKNIRQPAAVQQALLDAQEKLRGDRGQ</sequence>
<comment type="caution">
    <text evidence="3">The sequence shown here is derived from an EMBL/GenBank/DDBJ whole genome shotgun (WGS) entry which is preliminary data.</text>
</comment>
<keyword evidence="1" id="KW-1133">Transmembrane helix</keyword>
<reference evidence="3 4" key="1">
    <citation type="journal article" date="2016" name="Nat. Commun.">
        <title>Thousands of microbial genomes shed light on interconnected biogeochemical processes in an aquifer system.</title>
        <authorList>
            <person name="Anantharaman K."/>
            <person name="Brown C.T."/>
            <person name="Hug L.A."/>
            <person name="Sharon I."/>
            <person name="Castelle C.J."/>
            <person name="Probst A.J."/>
            <person name="Thomas B.C."/>
            <person name="Singh A."/>
            <person name="Wilkins M.J."/>
            <person name="Karaoz U."/>
            <person name="Brodie E.L."/>
            <person name="Williams K.H."/>
            <person name="Hubbard S.S."/>
            <person name="Banfield J.F."/>
        </authorList>
    </citation>
    <scope>NUCLEOTIDE SEQUENCE [LARGE SCALE GENOMIC DNA]</scope>
</reference>
<dbReference type="InterPro" id="IPR005182">
    <property type="entry name" value="YdbS-like_PH"/>
</dbReference>
<evidence type="ECO:0000313" key="4">
    <source>
        <dbReference type="Proteomes" id="UP000178109"/>
    </source>
</evidence>
<dbReference type="AlphaFoldDB" id="A0A1G2BT50"/>
<evidence type="ECO:0000256" key="1">
    <source>
        <dbReference type="SAM" id="Phobius"/>
    </source>
</evidence>
<organism evidence="3 4">
    <name type="scientific">Candidatus Komeilibacteria bacterium RIFCSPLOWO2_02_FULL_48_11</name>
    <dbReference type="NCBI Taxonomy" id="1798553"/>
    <lineage>
        <taxon>Bacteria</taxon>
        <taxon>Candidatus Komeiliibacteriota</taxon>
    </lineage>
</organism>
<evidence type="ECO:0000313" key="3">
    <source>
        <dbReference type="EMBL" id="OGY92291.1"/>
    </source>
</evidence>
<keyword evidence="1" id="KW-0472">Membrane</keyword>
<feature type="transmembrane region" description="Helical" evidence="1">
    <location>
        <begin position="27"/>
        <end position="49"/>
    </location>
</feature>
<dbReference type="Pfam" id="PF03703">
    <property type="entry name" value="bPH_2"/>
    <property type="match status" value="1"/>
</dbReference>
<name>A0A1G2BT50_9BACT</name>
<evidence type="ECO:0000259" key="2">
    <source>
        <dbReference type="Pfam" id="PF03703"/>
    </source>
</evidence>
<feature type="domain" description="YdbS-like PH" evidence="2">
    <location>
        <begin position="77"/>
        <end position="154"/>
    </location>
</feature>
<dbReference type="STRING" id="1798553.A3H70_03575"/>
<proteinExistence type="predicted"/>
<gene>
    <name evidence="3" type="ORF">A3H70_03575</name>
</gene>
<protein>
    <recommendedName>
        <fullName evidence="2">YdbS-like PH domain-containing protein</fullName>
    </recommendedName>
</protein>
<dbReference type="Proteomes" id="UP000178109">
    <property type="component" value="Unassembled WGS sequence"/>
</dbReference>
<feature type="transmembrane region" description="Helical" evidence="1">
    <location>
        <begin position="55"/>
        <end position="71"/>
    </location>
</feature>